<comment type="similarity">
    <text evidence="2">In the central section; belongs to the 3-hydroxyacyl-CoA dehydrogenase family.</text>
</comment>
<dbReference type="OrthoDB" id="9771883at2"/>
<dbReference type="Gene3D" id="3.40.50.720">
    <property type="entry name" value="NAD(P)-binding Rossmann-like Domain"/>
    <property type="match status" value="1"/>
</dbReference>
<name>A0A1H8UWZ4_9RHOB</name>
<evidence type="ECO:0000313" key="14">
    <source>
        <dbReference type="Proteomes" id="UP000198893"/>
    </source>
</evidence>
<evidence type="ECO:0000256" key="8">
    <source>
        <dbReference type="ARBA" id="ARBA00023239"/>
    </source>
</evidence>
<dbReference type="InterPro" id="IPR006108">
    <property type="entry name" value="3HC_DH_C"/>
</dbReference>
<proteinExistence type="inferred from homology"/>
<keyword evidence="8" id="KW-0456">Lyase</keyword>
<dbReference type="GO" id="GO:0004300">
    <property type="term" value="F:enoyl-CoA hydratase activity"/>
    <property type="evidence" value="ECO:0007669"/>
    <property type="project" value="TreeGrafter"/>
</dbReference>
<dbReference type="PANTHER" id="PTHR43612">
    <property type="entry name" value="TRIFUNCTIONAL ENZYME SUBUNIT ALPHA"/>
    <property type="match status" value="1"/>
</dbReference>
<evidence type="ECO:0000259" key="12">
    <source>
        <dbReference type="Pfam" id="PF02737"/>
    </source>
</evidence>
<dbReference type="InterPro" id="IPR001753">
    <property type="entry name" value="Enoyl-CoA_hydra/iso"/>
</dbReference>
<dbReference type="InterPro" id="IPR050136">
    <property type="entry name" value="FA_oxidation_alpha_subunit"/>
</dbReference>
<dbReference type="GO" id="GO:0006635">
    <property type="term" value="P:fatty acid beta-oxidation"/>
    <property type="evidence" value="ECO:0007669"/>
    <property type="project" value="UniProtKB-UniPathway"/>
</dbReference>
<dbReference type="Proteomes" id="UP000198893">
    <property type="component" value="Unassembled WGS sequence"/>
</dbReference>
<evidence type="ECO:0000256" key="4">
    <source>
        <dbReference type="ARBA" id="ARBA00022963"/>
    </source>
</evidence>
<reference evidence="13 14" key="1">
    <citation type="submission" date="2016-10" db="EMBL/GenBank/DDBJ databases">
        <authorList>
            <person name="de Groot N.N."/>
        </authorList>
    </citation>
    <scope>NUCLEOTIDE SEQUENCE [LARGE SCALE GENOMIC DNA]</scope>
    <source>
        <strain evidence="13 14">DSM 27842</strain>
    </source>
</reference>
<evidence type="ECO:0000256" key="6">
    <source>
        <dbReference type="ARBA" id="ARBA00023027"/>
    </source>
</evidence>
<sequence length="695" mass="75109">MTGPVLNHLGKTWLELGPARTAESDGPWRAARDAQGILWMALDVEEAGANTVSRDVLEGLDRQLDAIAEDPPEGVVIRSAKIGSFAVGADINMFRDLKDADDFKTMLDEGHAVLDRLEALECPTVCVVHGQALGGGFEIALACDRIIAVNGASFGFPEVNLGLHPGLGGTFRLTERIDPIEAMTLMLTGKTAHTKKAKALGIVETIVEERHVEAAVRDAINGNRKHDGPSLKDRAMALSPARRLAARKMRSTVKERASRDHYPAPYALIELWETHGGDRNEMQRAEIASFADLVTNETSRNLVRVFFLRQALKNDGDGQDGITHVHVVGAGTMGGEIAAWCALNGKSVTFSDPDLKALGQTIRRAGDICKDQHLSGIENRDTLDRLMPDPDGLGVPKADLVIEAGPEDAEIKRKIYAGIEPRMNPTATLVTNSSSLSITELAKTLKRPRRFAGLHFFNPVSKMQLVEVVSHDALYGAVADRLAAFCGTIGRLPARVGDYSGYLVNRALTPYLLEAIQLIEEGHAKETIDAAAEAFGMPMGPVELADQIGLDICLHVAESLKSGLSKPMVEIPGWLTDKIENGDLGKKSGRGFYDWTDGKADKGAASNPETAQAITDRLILPILDACVECLREGIAHDSDQVDGALIFGTGFAPFRGGPMHYARSRGVDEVVARLTELAESHGDRFRPDPGWKDLD</sequence>
<evidence type="ECO:0000256" key="9">
    <source>
        <dbReference type="ARBA" id="ARBA00023268"/>
    </source>
</evidence>
<gene>
    <name evidence="13" type="ORF">SAMN04490248_12312</name>
</gene>
<dbReference type="STRING" id="569882.SAMN04490248_12312"/>
<evidence type="ECO:0000256" key="5">
    <source>
        <dbReference type="ARBA" id="ARBA00023002"/>
    </source>
</evidence>
<evidence type="ECO:0000259" key="11">
    <source>
        <dbReference type="Pfam" id="PF00725"/>
    </source>
</evidence>
<dbReference type="Pfam" id="PF00725">
    <property type="entry name" value="3HCDH"/>
    <property type="match status" value="1"/>
</dbReference>
<dbReference type="GO" id="GO:0070403">
    <property type="term" value="F:NAD+ binding"/>
    <property type="evidence" value="ECO:0007669"/>
    <property type="project" value="InterPro"/>
</dbReference>
<dbReference type="PANTHER" id="PTHR43612:SF3">
    <property type="entry name" value="TRIFUNCTIONAL ENZYME SUBUNIT ALPHA, MITOCHONDRIAL"/>
    <property type="match status" value="1"/>
</dbReference>
<feature type="domain" description="3-hydroxyacyl-CoA dehydrogenase NAD binding" evidence="12">
    <location>
        <begin position="324"/>
        <end position="498"/>
    </location>
</feature>
<dbReference type="Pfam" id="PF00378">
    <property type="entry name" value="ECH_1"/>
    <property type="match status" value="1"/>
</dbReference>
<dbReference type="SUPFAM" id="SSF52096">
    <property type="entry name" value="ClpP/crotonase"/>
    <property type="match status" value="1"/>
</dbReference>
<keyword evidence="14" id="KW-1185">Reference proteome</keyword>
<keyword evidence="4" id="KW-0442">Lipid degradation</keyword>
<dbReference type="EMBL" id="FODS01000023">
    <property type="protein sequence ID" value="SEP07689.1"/>
    <property type="molecule type" value="Genomic_DNA"/>
</dbReference>
<dbReference type="InterPro" id="IPR029045">
    <property type="entry name" value="ClpP/crotonase-like_dom_sf"/>
</dbReference>
<accession>A0A1H8UWZ4</accession>
<dbReference type="InterPro" id="IPR006176">
    <property type="entry name" value="3-OHacyl-CoA_DH_NAD-bd"/>
</dbReference>
<protein>
    <submittedName>
        <fullName evidence="13">3-hydroxyacyl-CoA dehydrogenase / enoyl-CoA hydratase / 3-hydroxybutyryl-CoA epimerase</fullName>
    </submittedName>
</protein>
<keyword evidence="5" id="KW-0560">Oxidoreductase</keyword>
<dbReference type="CDD" id="cd06558">
    <property type="entry name" value="crotonase-like"/>
    <property type="match status" value="1"/>
</dbReference>
<dbReference type="GO" id="GO:0016509">
    <property type="term" value="F:long-chain (3S)-3-hydroxyacyl-CoA dehydrogenase (NAD+) activity"/>
    <property type="evidence" value="ECO:0007669"/>
    <property type="project" value="TreeGrafter"/>
</dbReference>
<keyword evidence="3" id="KW-0276">Fatty acid metabolism</keyword>
<organism evidence="13 14">
    <name type="scientific">Salinihabitans flavidus</name>
    <dbReference type="NCBI Taxonomy" id="569882"/>
    <lineage>
        <taxon>Bacteria</taxon>
        <taxon>Pseudomonadati</taxon>
        <taxon>Pseudomonadota</taxon>
        <taxon>Alphaproteobacteria</taxon>
        <taxon>Rhodobacterales</taxon>
        <taxon>Roseobacteraceae</taxon>
        <taxon>Salinihabitans</taxon>
    </lineage>
</organism>
<evidence type="ECO:0000256" key="3">
    <source>
        <dbReference type="ARBA" id="ARBA00022832"/>
    </source>
</evidence>
<dbReference type="Pfam" id="PF02737">
    <property type="entry name" value="3HCDH_N"/>
    <property type="match status" value="1"/>
</dbReference>
<dbReference type="Gene3D" id="3.90.226.10">
    <property type="entry name" value="2-enoyl-CoA Hydratase, Chain A, domain 1"/>
    <property type="match status" value="1"/>
</dbReference>
<evidence type="ECO:0000256" key="7">
    <source>
        <dbReference type="ARBA" id="ARBA00023098"/>
    </source>
</evidence>
<dbReference type="InterPro" id="IPR008927">
    <property type="entry name" value="6-PGluconate_DH-like_C_sf"/>
</dbReference>
<keyword evidence="6" id="KW-0520">NAD</keyword>
<dbReference type="SUPFAM" id="SSF48179">
    <property type="entry name" value="6-phosphogluconate dehydrogenase C-terminal domain-like"/>
    <property type="match status" value="2"/>
</dbReference>
<dbReference type="AlphaFoldDB" id="A0A1H8UWZ4"/>
<evidence type="ECO:0000256" key="2">
    <source>
        <dbReference type="ARBA" id="ARBA00007005"/>
    </source>
</evidence>
<dbReference type="Gene3D" id="1.10.1040.50">
    <property type="match status" value="1"/>
</dbReference>
<dbReference type="UniPathway" id="UPA00659"/>
<keyword evidence="9" id="KW-0511">Multifunctional enzyme</keyword>
<comment type="catalytic activity">
    <reaction evidence="10">
        <text>a (3S)-3-hydroxyacyl-CoA + NAD(+) = a 3-oxoacyl-CoA + NADH + H(+)</text>
        <dbReference type="Rhea" id="RHEA:22432"/>
        <dbReference type="ChEBI" id="CHEBI:15378"/>
        <dbReference type="ChEBI" id="CHEBI:57318"/>
        <dbReference type="ChEBI" id="CHEBI:57540"/>
        <dbReference type="ChEBI" id="CHEBI:57945"/>
        <dbReference type="ChEBI" id="CHEBI:90726"/>
        <dbReference type="EC" id="1.1.1.35"/>
    </reaction>
</comment>
<keyword evidence="7" id="KW-0443">Lipid metabolism</keyword>
<evidence type="ECO:0000256" key="1">
    <source>
        <dbReference type="ARBA" id="ARBA00005005"/>
    </source>
</evidence>
<evidence type="ECO:0000313" key="13">
    <source>
        <dbReference type="EMBL" id="SEP07689.1"/>
    </source>
</evidence>
<comment type="pathway">
    <text evidence="1">Lipid metabolism; fatty acid beta-oxidation.</text>
</comment>
<evidence type="ECO:0000256" key="10">
    <source>
        <dbReference type="ARBA" id="ARBA00049556"/>
    </source>
</evidence>
<dbReference type="InterPro" id="IPR036291">
    <property type="entry name" value="NAD(P)-bd_dom_sf"/>
</dbReference>
<dbReference type="SUPFAM" id="SSF51735">
    <property type="entry name" value="NAD(P)-binding Rossmann-fold domains"/>
    <property type="match status" value="1"/>
</dbReference>
<feature type="domain" description="3-hydroxyacyl-CoA dehydrogenase C-terminal" evidence="11">
    <location>
        <begin position="501"/>
        <end position="595"/>
    </location>
</feature>
<dbReference type="RefSeq" id="WP_093119844.1">
    <property type="nucleotide sequence ID" value="NZ_FODS01000023.1"/>
</dbReference>